<dbReference type="InterPro" id="IPR012674">
    <property type="entry name" value="Calycin"/>
</dbReference>
<evidence type="ECO:0000256" key="9">
    <source>
        <dbReference type="ARBA" id="ARBA00023180"/>
    </source>
</evidence>
<dbReference type="GO" id="GO:0007420">
    <property type="term" value="P:brain development"/>
    <property type="evidence" value="ECO:0007669"/>
    <property type="project" value="InterPro"/>
</dbReference>
<dbReference type="KEGG" id="pmac:106716902"/>
<dbReference type="OrthoDB" id="565904at2759"/>
<comment type="similarity">
    <text evidence="2 11">Belongs to the calycin superfamily. Lipocalin family.</text>
</comment>
<dbReference type="InParanoid" id="A0A194QV48"/>
<keyword evidence="6 11" id="KW-0732">Signal</keyword>
<dbReference type="GO" id="GO:0006629">
    <property type="term" value="P:lipid metabolic process"/>
    <property type="evidence" value="ECO:0007669"/>
    <property type="project" value="TreeGrafter"/>
</dbReference>
<organism evidence="13 14">
    <name type="scientific">Papilio machaon</name>
    <name type="common">Old World swallowtail butterfly</name>
    <dbReference type="NCBI Taxonomy" id="76193"/>
    <lineage>
        <taxon>Eukaryota</taxon>
        <taxon>Metazoa</taxon>
        <taxon>Ecdysozoa</taxon>
        <taxon>Arthropoda</taxon>
        <taxon>Hexapoda</taxon>
        <taxon>Insecta</taxon>
        <taxon>Pterygota</taxon>
        <taxon>Neoptera</taxon>
        <taxon>Endopterygota</taxon>
        <taxon>Lepidoptera</taxon>
        <taxon>Glossata</taxon>
        <taxon>Ditrysia</taxon>
        <taxon>Papilionoidea</taxon>
        <taxon>Papilionidae</taxon>
        <taxon>Papilioninae</taxon>
        <taxon>Papilio</taxon>
    </lineage>
</organism>
<evidence type="ECO:0000256" key="10">
    <source>
        <dbReference type="ARBA" id="ARBA00023283"/>
    </source>
</evidence>
<keyword evidence="4" id="KW-0813">Transport</keyword>
<dbReference type="GO" id="GO:0006869">
    <property type="term" value="P:lipid transport"/>
    <property type="evidence" value="ECO:0007669"/>
    <property type="project" value="InterPro"/>
</dbReference>
<dbReference type="STRING" id="76193.A0A194QV48"/>
<dbReference type="SUPFAM" id="SSF50814">
    <property type="entry name" value="Lipocalins"/>
    <property type="match status" value="1"/>
</dbReference>
<dbReference type="PRINTS" id="PR01219">
    <property type="entry name" value="APOLIPOPROTD"/>
</dbReference>
<dbReference type="InterPro" id="IPR022272">
    <property type="entry name" value="Lipocalin_CS"/>
</dbReference>
<dbReference type="AlphaFoldDB" id="A0A194QV48"/>
<sequence>MSVLRAIAVFLCGFLSLRICRAQIVFPGTCPDVEVMKNFDPARYLGRWYEAEKYFAFFELGGRCITADYGQKDDLITVTNKQINNITGSVNEINGYATIESGEAEEAKLSVYFPKLPINIAAPYWVVDTDYDSYSVVWSCYEFGTLFNTRNAWILTRQRNPPKSVLKAAYKVTKDNNIDQSYFTKTDQTNCTVIEEED</sequence>
<keyword evidence="7" id="KW-0446">Lipid-binding</keyword>
<gene>
    <name evidence="13" type="ORF">RR48_08859</name>
</gene>
<keyword evidence="8" id="KW-1015">Disulfide bond</keyword>
<feature type="signal peptide" evidence="11">
    <location>
        <begin position="1"/>
        <end position="22"/>
    </location>
</feature>
<evidence type="ECO:0000256" key="3">
    <source>
        <dbReference type="ARBA" id="ARBA00019890"/>
    </source>
</evidence>
<feature type="domain" description="Lipocalin/cytosolic fatty-acid binding" evidence="12">
    <location>
        <begin position="40"/>
        <end position="187"/>
    </location>
</feature>
<keyword evidence="10" id="KW-0873">Pyrrolidone carboxylic acid</keyword>
<name>A0A194QV48_PAPMA</name>
<evidence type="ECO:0000256" key="4">
    <source>
        <dbReference type="ARBA" id="ARBA00022448"/>
    </source>
</evidence>
<feature type="chain" id="PRO_5013435764" description="Apolipoprotein D" evidence="11">
    <location>
        <begin position="23"/>
        <end position="198"/>
    </location>
</feature>
<dbReference type="Proteomes" id="UP000053240">
    <property type="component" value="Unassembled WGS sequence"/>
</dbReference>
<dbReference type="PIRSF" id="PIRSF036893">
    <property type="entry name" value="Lipocalin_ApoD"/>
    <property type="match status" value="1"/>
</dbReference>
<dbReference type="EMBL" id="KQ461103">
    <property type="protein sequence ID" value="KPJ09408.1"/>
    <property type="molecule type" value="Genomic_DNA"/>
</dbReference>
<evidence type="ECO:0000256" key="8">
    <source>
        <dbReference type="ARBA" id="ARBA00023157"/>
    </source>
</evidence>
<protein>
    <recommendedName>
        <fullName evidence="3">Apolipoprotein D</fullName>
    </recommendedName>
</protein>
<evidence type="ECO:0000313" key="14">
    <source>
        <dbReference type="Proteomes" id="UP000053240"/>
    </source>
</evidence>
<dbReference type="FunFam" id="2.40.128.20:FF:000003">
    <property type="entry name" value="Apolipoprotein D"/>
    <property type="match status" value="1"/>
</dbReference>
<dbReference type="PANTHER" id="PTHR10612:SF34">
    <property type="entry name" value="APOLIPOPROTEIN D"/>
    <property type="match status" value="1"/>
</dbReference>
<evidence type="ECO:0000256" key="1">
    <source>
        <dbReference type="ARBA" id="ARBA00004613"/>
    </source>
</evidence>
<evidence type="ECO:0000256" key="2">
    <source>
        <dbReference type="ARBA" id="ARBA00006889"/>
    </source>
</evidence>
<dbReference type="InterPro" id="IPR022271">
    <property type="entry name" value="Lipocalin_ApoD"/>
</dbReference>
<dbReference type="GO" id="GO:0008289">
    <property type="term" value="F:lipid binding"/>
    <property type="evidence" value="ECO:0007669"/>
    <property type="project" value="UniProtKB-KW"/>
</dbReference>
<accession>A0A194QV48</accession>
<reference evidence="13 14" key="1">
    <citation type="journal article" date="2015" name="Nat. Commun.">
        <title>Outbred genome sequencing and CRISPR/Cas9 gene editing in butterflies.</title>
        <authorList>
            <person name="Li X."/>
            <person name="Fan D."/>
            <person name="Zhang W."/>
            <person name="Liu G."/>
            <person name="Zhang L."/>
            <person name="Zhao L."/>
            <person name="Fang X."/>
            <person name="Chen L."/>
            <person name="Dong Y."/>
            <person name="Chen Y."/>
            <person name="Ding Y."/>
            <person name="Zhao R."/>
            <person name="Feng M."/>
            <person name="Zhu Y."/>
            <person name="Feng Y."/>
            <person name="Jiang X."/>
            <person name="Zhu D."/>
            <person name="Xiang H."/>
            <person name="Feng X."/>
            <person name="Li S."/>
            <person name="Wang J."/>
            <person name="Zhang G."/>
            <person name="Kronforst M.R."/>
            <person name="Wang W."/>
        </authorList>
    </citation>
    <scope>NUCLEOTIDE SEQUENCE [LARGE SCALE GENOMIC DNA]</scope>
    <source>
        <strain evidence="13">Ya'a_city_454_Pm</strain>
        <tissue evidence="13">Whole body</tissue>
    </source>
</reference>
<dbReference type="Gene3D" id="2.40.128.20">
    <property type="match status" value="1"/>
</dbReference>
<evidence type="ECO:0000256" key="11">
    <source>
        <dbReference type="PIRNR" id="PIRNR036893"/>
    </source>
</evidence>
<keyword evidence="13" id="KW-0449">Lipoprotein</keyword>
<dbReference type="GO" id="GO:0005576">
    <property type="term" value="C:extracellular region"/>
    <property type="evidence" value="ECO:0007669"/>
    <property type="project" value="UniProtKB-SubCell"/>
</dbReference>
<dbReference type="InterPro" id="IPR000566">
    <property type="entry name" value="Lipocln_cytosolic_FA-bd_dom"/>
</dbReference>
<keyword evidence="5" id="KW-0964">Secreted</keyword>
<evidence type="ECO:0000256" key="7">
    <source>
        <dbReference type="ARBA" id="ARBA00023121"/>
    </source>
</evidence>
<evidence type="ECO:0000256" key="5">
    <source>
        <dbReference type="ARBA" id="ARBA00022525"/>
    </source>
</evidence>
<keyword evidence="14" id="KW-1185">Reference proteome</keyword>
<dbReference type="GO" id="GO:0042246">
    <property type="term" value="P:tissue regeneration"/>
    <property type="evidence" value="ECO:0007669"/>
    <property type="project" value="InterPro"/>
</dbReference>
<proteinExistence type="inferred from homology"/>
<dbReference type="CDD" id="cd19437">
    <property type="entry name" value="lipocalin_apoD-like"/>
    <property type="match status" value="1"/>
</dbReference>
<dbReference type="GO" id="GO:0005737">
    <property type="term" value="C:cytoplasm"/>
    <property type="evidence" value="ECO:0007669"/>
    <property type="project" value="TreeGrafter"/>
</dbReference>
<dbReference type="Pfam" id="PF08212">
    <property type="entry name" value="Lipocalin_2"/>
    <property type="match status" value="1"/>
</dbReference>
<dbReference type="FunCoup" id="A0A194QV48">
    <property type="interactions" value="27"/>
</dbReference>
<dbReference type="GO" id="GO:0000302">
    <property type="term" value="P:response to reactive oxygen species"/>
    <property type="evidence" value="ECO:0007669"/>
    <property type="project" value="TreeGrafter"/>
</dbReference>
<keyword evidence="9" id="KW-0325">Glycoprotein</keyword>
<dbReference type="PANTHER" id="PTHR10612">
    <property type="entry name" value="APOLIPOPROTEIN D"/>
    <property type="match status" value="1"/>
</dbReference>
<dbReference type="InterPro" id="IPR002969">
    <property type="entry name" value="ApolipopD"/>
</dbReference>
<comment type="subcellular location">
    <subcellularLocation>
        <location evidence="1">Secreted</location>
    </subcellularLocation>
</comment>
<dbReference type="PROSITE" id="PS00213">
    <property type="entry name" value="LIPOCALIN"/>
    <property type="match status" value="1"/>
</dbReference>
<evidence type="ECO:0000256" key="6">
    <source>
        <dbReference type="ARBA" id="ARBA00022729"/>
    </source>
</evidence>
<evidence type="ECO:0000313" key="13">
    <source>
        <dbReference type="EMBL" id="KPJ09408.1"/>
    </source>
</evidence>
<evidence type="ECO:0000259" key="12">
    <source>
        <dbReference type="Pfam" id="PF08212"/>
    </source>
</evidence>